<dbReference type="AlphaFoldDB" id="A0AAU2JTG6"/>
<accession>A0AAU2JTG6</accession>
<organism evidence="2">
    <name type="scientific">Streptomyces sp. NBC_00049</name>
    <dbReference type="NCBI Taxonomy" id="2903617"/>
    <lineage>
        <taxon>Bacteria</taxon>
        <taxon>Bacillati</taxon>
        <taxon>Actinomycetota</taxon>
        <taxon>Actinomycetes</taxon>
        <taxon>Kitasatosporales</taxon>
        <taxon>Streptomycetaceae</taxon>
        <taxon>Streptomyces</taxon>
    </lineage>
</organism>
<gene>
    <name evidence="2" type="ORF">OG327_16295</name>
</gene>
<feature type="region of interest" description="Disordered" evidence="1">
    <location>
        <begin position="48"/>
        <end position="83"/>
    </location>
</feature>
<evidence type="ECO:0000313" key="2">
    <source>
        <dbReference type="EMBL" id="WTU74747.1"/>
    </source>
</evidence>
<name>A0AAU2JTG6_9ACTN</name>
<feature type="region of interest" description="Disordered" evidence="1">
    <location>
        <begin position="196"/>
        <end position="239"/>
    </location>
</feature>
<reference evidence="2" key="1">
    <citation type="submission" date="2022-10" db="EMBL/GenBank/DDBJ databases">
        <title>The complete genomes of actinobacterial strains from the NBC collection.</title>
        <authorList>
            <person name="Joergensen T.S."/>
            <person name="Alvarez Arevalo M."/>
            <person name="Sterndorff E.B."/>
            <person name="Faurdal D."/>
            <person name="Vuksanovic O."/>
            <person name="Mourched A.-S."/>
            <person name="Charusanti P."/>
            <person name="Shaw S."/>
            <person name="Blin K."/>
            <person name="Weber T."/>
        </authorList>
    </citation>
    <scope>NUCLEOTIDE SEQUENCE</scope>
    <source>
        <strain evidence="2">NBC_00049</strain>
    </source>
</reference>
<dbReference type="EMBL" id="CP108264">
    <property type="protein sequence ID" value="WTU74747.1"/>
    <property type="molecule type" value="Genomic_DNA"/>
</dbReference>
<proteinExistence type="predicted"/>
<protein>
    <submittedName>
        <fullName evidence="2">Uncharacterized protein</fullName>
    </submittedName>
</protein>
<evidence type="ECO:0000256" key="1">
    <source>
        <dbReference type="SAM" id="MobiDB-lite"/>
    </source>
</evidence>
<sequence>MDSEHPADEDSPESEAETPAGFWKKWLSGSKAWQPLLAALIAAGAAIYGPQLGNNGPPEPPKPSQAEQKPAPLVKSPSTHSELEPIVGLKREKEETLPNGEKKFSYWGTVERLADNRRLGIMVGPIGPVAPEVNPYTLKKEESGQSWGSLSIAEVDRKNETWQLTTVVGMVGSEKVFEPYAVPPGMHEGCTGVSPCPVKFENREEGQQGVAPPSESDDLGGLEPLKFRDLREVQATPTA</sequence>
<feature type="region of interest" description="Disordered" evidence="1">
    <location>
        <begin position="1"/>
        <end position="20"/>
    </location>
</feature>